<keyword evidence="4" id="KW-1185">Reference proteome</keyword>
<dbReference type="InterPro" id="IPR006343">
    <property type="entry name" value="DnaB/C_C"/>
</dbReference>
<organism evidence="3 4">
    <name type="scientific">Breznakia blatticola</name>
    <dbReference type="NCBI Taxonomy" id="1754012"/>
    <lineage>
        <taxon>Bacteria</taxon>
        <taxon>Bacillati</taxon>
        <taxon>Bacillota</taxon>
        <taxon>Erysipelotrichia</taxon>
        <taxon>Erysipelotrichales</taxon>
        <taxon>Erysipelotrichaceae</taxon>
        <taxon>Breznakia</taxon>
    </lineage>
</organism>
<feature type="domain" description="DnaB/C C-terminal" evidence="2">
    <location>
        <begin position="109"/>
        <end position="171"/>
    </location>
</feature>
<dbReference type="Pfam" id="PF07261">
    <property type="entry name" value="DnaB_2"/>
    <property type="match status" value="1"/>
</dbReference>
<dbReference type="Gene3D" id="1.10.10.10">
    <property type="entry name" value="Winged helix-like DNA-binding domain superfamily/Winged helix DNA-binding domain"/>
    <property type="match status" value="1"/>
</dbReference>
<sequence length="180" mass="21360">MNIAKMPYFNHRNYILSEIKHLDITIQEAFLLLYIDFCNEFQMEFTMELASENLGLSMEEVDELIANVIQVGYLEMEMVNGKVVYNMDQLFTMSINNEPVNKKQFMDLFELYEDSFGRPLSQSETAKLSEWMTIYDLQLIDYALREAIVYNKVKMEYVEAILRAWKNKGFTKEDYEKGDR</sequence>
<dbReference type="InterPro" id="IPR053162">
    <property type="entry name" value="DnaD"/>
</dbReference>
<dbReference type="PANTHER" id="PTHR37293">
    <property type="entry name" value="PHAGE REPLICATION PROTEIN-RELATED"/>
    <property type="match status" value="1"/>
</dbReference>
<reference evidence="3 4" key="1">
    <citation type="submission" date="2019-03" db="EMBL/GenBank/DDBJ databases">
        <title>Genomic Encyclopedia of Type Strains, Phase IV (KMG-IV): sequencing the most valuable type-strain genomes for metagenomic binning, comparative biology and taxonomic classification.</title>
        <authorList>
            <person name="Goeker M."/>
        </authorList>
    </citation>
    <scope>NUCLEOTIDE SEQUENCE [LARGE SCALE GENOMIC DNA]</scope>
    <source>
        <strain evidence="3 4">DSM 28867</strain>
    </source>
</reference>
<protein>
    <submittedName>
        <fullName evidence="3">DNA replication protein</fullName>
    </submittedName>
</protein>
<dbReference type="PANTHER" id="PTHR37293:SF6">
    <property type="entry name" value="DNA REPLICATION PROTEIN DNAD"/>
    <property type="match status" value="1"/>
</dbReference>
<gene>
    <name evidence="3" type="ORF">EDD63_10157</name>
</gene>
<dbReference type="OrthoDB" id="9770238at2"/>
<evidence type="ECO:0000313" key="3">
    <source>
        <dbReference type="EMBL" id="TDW26342.1"/>
    </source>
</evidence>
<evidence type="ECO:0000256" key="1">
    <source>
        <dbReference type="ARBA" id="ARBA00093462"/>
    </source>
</evidence>
<dbReference type="NCBIfam" id="TIGR01446">
    <property type="entry name" value="DnaD_dom"/>
    <property type="match status" value="1"/>
</dbReference>
<evidence type="ECO:0000259" key="2">
    <source>
        <dbReference type="Pfam" id="PF07261"/>
    </source>
</evidence>
<dbReference type="InterPro" id="IPR036388">
    <property type="entry name" value="WH-like_DNA-bd_sf"/>
</dbReference>
<dbReference type="Proteomes" id="UP000294743">
    <property type="component" value="Unassembled WGS sequence"/>
</dbReference>
<dbReference type="EMBL" id="SODD01000001">
    <property type="protein sequence ID" value="TDW26342.1"/>
    <property type="molecule type" value="Genomic_DNA"/>
</dbReference>
<evidence type="ECO:0000313" key="4">
    <source>
        <dbReference type="Proteomes" id="UP000294743"/>
    </source>
</evidence>
<dbReference type="AlphaFoldDB" id="A0A4R8A6N9"/>
<accession>A0A4R8A6N9</accession>
<dbReference type="SUPFAM" id="SSF158499">
    <property type="entry name" value="DnaD domain-like"/>
    <property type="match status" value="1"/>
</dbReference>
<comment type="caution">
    <text evidence="3">The sequence shown here is derived from an EMBL/GenBank/DDBJ whole genome shotgun (WGS) entry which is preliminary data.</text>
</comment>
<dbReference type="Gene3D" id="1.10.10.630">
    <property type="entry name" value="DnaD domain-like"/>
    <property type="match status" value="1"/>
</dbReference>
<name>A0A4R8A6N9_9FIRM</name>
<proteinExistence type="inferred from homology"/>
<dbReference type="RefSeq" id="WP_134167288.1">
    <property type="nucleotide sequence ID" value="NZ_SODD01000001.1"/>
</dbReference>
<dbReference type="InterPro" id="IPR034829">
    <property type="entry name" value="DnaD-like_sf"/>
</dbReference>
<comment type="similarity">
    <text evidence="1">Belongs to the DnaB/DnaD family.</text>
</comment>